<keyword evidence="3" id="KW-1185">Reference proteome</keyword>
<feature type="region of interest" description="Disordered" evidence="1">
    <location>
        <begin position="1"/>
        <end position="30"/>
    </location>
</feature>
<accession>A0ABU2SIB5</accession>
<sequence>MLDDLTDLEGIGPSWPPPSPPGEGRESWGRAPYGYDQATLYAYGLHQPDLARRVRTAFPELGTPATWTGEATIAAELLQTVARGDNAELAEPLHAWAKQLHARARVTGRLSWPA</sequence>
<gene>
    <name evidence="2" type="ORF">RM609_04605</name>
</gene>
<proteinExistence type="predicted"/>
<evidence type="ECO:0000256" key="1">
    <source>
        <dbReference type="SAM" id="MobiDB-lite"/>
    </source>
</evidence>
<protein>
    <submittedName>
        <fullName evidence="2">Uncharacterized protein</fullName>
    </submittedName>
</protein>
<dbReference type="EMBL" id="JAVRFI010000002">
    <property type="protein sequence ID" value="MDT0448366.1"/>
    <property type="molecule type" value="Genomic_DNA"/>
</dbReference>
<name>A0ABU2SIB5_9ACTN</name>
<evidence type="ECO:0000313" key="3">
    <source>
        <dbReference type="Proteomes" id="UP001180531"/>
    </source>
</evidence>
<evidence type="ECO:0000313" key="2">
    <source>
        <dbReference type="EMBL" id="MDT0448366.1"/>
    </source>
</evidence>
<reference evidence="2" key="1">
    <citation type="submission" date="2024-05" db="EMBL/GenBank/DDBJ databases">
        <title>30 novel species of actinomycetes from the DSMZ collection.</title>
        <authorList>
            <person name="Nouioui I."/>
        </authorList>
    </citation>
    <scope>NUCLEOTIDE SEQUENCE</scope>
    <source>
        <strain evidence="2">DSM 40473</strain>
    </source>
</reference>
<dbReference type="Proteomes" id="UP001180531">
    <property type="component" value="Unassembled WGS sequence"/>
</dbReference>
<dbReference type="RefSeq" id="WP_311608107.1">
    <property type="nucleotide sequence ID" value="NZ_JAVRFI010000002.1"/>
</dbReference>
<organism evidence="2 3">
    <name type="scientific">Streptomyces hesseae</name>
    <dbReference type="NCBI Taxonomy" id="3075519"/>
    <lineage>
        <taxon>Bacteria</taxon>
        <taxon>Bacillati</taxon>
        <taxon>Actinomycetota</taxon>
        <taxon>Actinomycetes</taxon>
        <taxon>Kitasatosporales</taxon>
        <taxon>Streptomycetaceae</taxon>
        <taxon>Streptomyces</taxon>
    </lineage>
</organism>
<comment type="caution">
    <text evidence="2">The sequence shown here is derived from an EMBL/GenBank/DDBJ whole genome shotgun (WGS) entry which is preliminary data.</text>
</comment>